<evidence type="ECO:0000313" key="2">
    <source>
        <dbReference type="Proteomes" id="UP000308652"/>
    </source>
</evidence>
<name>A0A5C3LNE1_9AGAR</name>
<sequence length="320" mass="37532">MNDLSVSATIKPRQKTKGGRLHDLHLERREGIMPPPFIKEFEGCFCESPTEVPAEIIPPPSPAPQRNHKEIKYWLPDPFGEPIFGMNPYEHHPDWALPPEQIRIKRDPSCDSPHRVKQNERKVSIQIKERPRWRGGGTKEYTRQVKLNSPVKTWEKEYFLQDNKHRYSEPKYFNMLLPVRNLLRAREKAHYMNRDPAKLEVLNNLVGVLKLHLARPKLARLIIPDFQPDSREVTKRSLSLVFKDREQHFCESPEDIENTNEAAKKKQVGENANEAMHSSFDAHDDLTQVERQLSVQTKNYWFFGKEQYIRNIELNGDITE</sequence>
<reference evidence="1 2" key="1">
    <citation type="journal article" date="2019" name="Nat. Ecol. Evol.">
        <title>Megaphylogeny resolves global patterns of mushroom evolution.</title>
        <authorList>
            <person name="Varga T."/>
            <person name="Krizsan K."/>
            <person name="Foldi C."/>
            <person name="Dima B."/>
            <person name="Sanchez-Garcia M."/>
            <person name="Sanchez-Ramirez S."/>
            <person name="Szollosi G.J."/>
            <person name="Szarkandi J.G."/>
            <person name="Papp V."/>
            <person name="Albert L."/>
            <person name="Andreopoulos W."/>
            <person name="Angelini C."/>
            <person name="Antonin V."/>
            <person name="Barry K.W."/>
            <person name="Bougher N.L."/>
            <person name="Buchanan P."/>
            <person name="Buyck B."/>
            <person name="Bense V."/>
            <person name="Catcheside P."/>
            <person name="Chovatia M."/>
            <person name="Cooper J."/>
            <person name="Damon W."/>
            <person name="Desjardin D."/>
            <person name="Finy P."/>
            <person name="Geml J."/>
            <person name="Haridas S."/>
            <person name="Hughes K."/>
            <person name="Justo A."/>
            <person name="Karasinski D."/>
            <person name="Kautmanova I."/>
            <person name="Kiss B."/>
            <person name="Kocsube S."/>
            <person name="Kotiranta H."/>
            <person name="LaButti K.M."/>
            <person name="Lechner B.E."/>
            <person name="Liimatainen K."/>
            <person name="Lipzen A."/>
            <person name="Lukacs Z."/>
            <person name="Mihaltcheva S."/>
            <person name="Morgado L.N."/>
            <person name="Niskanen T."/>
            <person name="Noordeloos M.E."/>
            <person name="Ohm R.A."/>
            <person name="Ortiz-Santana B."/>
            <person name="Ovrebo C."/>
            <person name="Racz N."/>
            <person name="Riley R."/>
            <person name="Savchenko A."/>
            <person name="Shiryaev A."/>
            <person name="Soop K."/>
            <person name="Spirin V."/>
            <person name="Szebenyi C."/>
            <person name="Tomsovsky M."/>
            <person name="Tulloss R.E."/>
            <person name="Uehling J."/>
            <person name="Grigoriev I.V."/>
            <person name="Vagvolgyi C."/>
            <person name="Papp T."/>
            <person name="Martin F.M."/>
            <person name="Miettinen O."/>
            <person name="Hibbett D.S."/>
            <person name="Nagy L.G."/>
        </authorList>
    </citation>
    <scope>NUCLEOTIDE SEQUENCE [LARGE SCALE GENOMIC DNA]</scope>
    <source>
        <strain evidence="1 2">CBS 166.37</strain>
    </source>
</reference>
<keyword evidence="2" id="KW-1185">Reference proteome</keyword>
<dbReference type="AlphaFoldDB" id="A0A5C3LNE1"/>
<accession>A0A5C3LNE1</accession>
<dbReference type="Proteomes" id="UP000308652">
    <property type="component" value="Unassembled WGS sequence"/>
</dbReference>
<protein>
    <submittedName>
        <fullName evidence="1">Uncharacterized protein</fullName>
    </submittedName>
</protein>
<proteinExistence type="predicted"/>
<evidence type="ECO:0000313" key="1">
    <source>
        <dbReference type="EMBL" id="TFK34252.1"/>
    </source>
</evidence>
<dbReference type="EMBL" id="ML213634">
    <property type="protein sequence ID" value="TFK34252.1"/>
    <property type="molecule type" value="Genomic_DNA"/>
</dbReference>
<gene>
    <name evidence="1" type="ORF">BDQ12DRAFT_727035</name>
</gene>
<organism evidence="1 2">
    <name type="scientific">Crucibulum laeve</name>
    <dbReference type="NCBI Taxonomy" id="68775"/>
    <lineage>
        <taxon>Eukaryota</taxon>
        <taxon>Fungi</taxon>
        <taxon>Dikarya</taxon>
        <taxon>Basidiomycota</taxon>
        <taxon>Agaricomycotina</taxon>
        <taxon>Agaricomycetes</taxon>
        <taxon>Agaricomycetidae</taxon>
        <taxon>Agaricales</taxon>
        <taxon>Agaricineae</taxon>
        <taxon>Nidulariaceae</taxon>
        <taxon>Crucibulum</taxon>
    </lineage>
</organism>